<dbReference type="InterPro" id="IPR006935">
    <property type="entry name" value="Helicase/UvrB_N"/>
</dbReference>
<sequence length="79" mass="8187">MIAACGTGKTLIAARTTARIAPRGRVLVLLPTLDLLSQAIRSWRAAGRKGTTIAVCSARQALDHDPLGADVPSSPTPPN</sequence>
<dbReference type="InterPro" id="IPR027417">
    <property type="entry name" value="P-loop_NTPase"/>
</dbReference>
<dbReference type="Pfam" id="PF04851">
    <property type="entry name" value="ResIII"/>
    <property type="match status" value="1"/>
</dbReference>
<dbReference type="SUPFAM" id="SSF52540">
    <property type="entry name" value="P-loop containing nucleoside triphosphate hydrolases"/>
    <property type="match status" value="1"/>
</dbReference>
<protein>
    <recommendedName>
        <fullName evidence="1">Helicase/UvrB N-terminal domain-containing protein</fullName>
    </recommendedName>
</protein>
<proteinExistence type="predicted"/>
<evidence type="ECO:0000259" key="1">
    <source>
        <dbReference type="Pfam" id="PF04851"/>
    </source>
</evidence>
<feature type="domain" description="Helicase/UvrB N-terminal" evidence="1">
    <location>
        <begin position="3"/>
        <end position="50"/>
    </location>
</feature>
<comment type="caution">
    <text evidence="2">The sequence shown here is derived from an EMBL/GenBank/DDBJ whole genome shotgun (WGS) entry which is preliminary data.</text>
</comment>
<evidence type="ECO:0000313" key="2">
    <source>
        <dbReference type="EMBL" id="GAA2688036.1"/>
    </source>
</evidence>
<dbReference type="Gene3D" id="3.40.50.300">
    <property type="entry name" value="P-loop containing nucleotide triphosphate hydrolases"/>
    <property type="match status" value="1"/>
</dbReference>
<organism evidence="2 3">
    <name type="scientific">Streptomyces lunalinharesii</name>
    <dbReference type="NCBI Taxonomy" id="333384"/>
    <lineage>
        <taxon>Bacteria</taxon>
        <taxon>Bacillati</taxon>
        <taxon>Actinomycetota</taxon>
        <taxon>Actinomycetes</taxon>
        <taxon>Kitasatosporales</taxon>
        <taxon>Streptomycetaceae</taxon>
        <taxon>Streptomyces</taxon>
    </lineage>
</organism>
<dbReference type="RefSeq" id="WP_344583719.1">
    <property type="nucleotide sequence ID" value="NZ_BAAARK010000043.1"/>
</dbReference>
<dbReference type="EMBL" id="BAAARK010000043">
    <property type="protein sequence ID" value="GAA2688036.1"/>
    <property type="molecule type" value="Genomic_DNA"/>
</dbReference>
<reference evidence="2 3" key="1">
    <citation type="journal article" date="2019" name="Int. J. Syst. Evol. Microbiol.">
        <title>The Global Catalogue of Microorganisms (GCM) 10K type strain sequencing project: providing services to taxonomists for standard genome sequencing and annotation.</title>
        <authorList>
            <consortium name="The Broad Institute Genomics Platform"/>
            <consortium name="The Broad Institute Genome Sequencing Center for Infectious Disease"/>
            <person name="Wu L."/>
            <person name="Ma J."/>
        </authorList>
    </citation>
    <scope>NUCLEOTIDE SEQUENCE [LARGE SCALE GENOMIC DNA]</scope>
    <source>
        <strain evidence="2 3">JCM 16374</strain>
    </source>
</reference>
<name>A0ABN3SX66_9ACTN</name>
<accession>A0ABN3SX66</accession>
<dbReference type="Proteomes" id="UP001500994">
    <property type="component" value="Unassembled WGS sequence"/>
</dbReference>
<keyword evidence="3" id="KW-1185">Reference proteome</keyword>
<gene>
    <name evidence="2" type="ORF">GCM10009864_72350</name>
</gene>
<evidence type="ECO:0000313" key="3">
    <source>
        <dbReference type="Proteomes" id="UP001500994"/>
    </source>
</evidence>